<reference evidence="2 4" key="1">
    <citation type="journal article" date="2004" name="Nature">
        <title>Genome duplication in the teleost fish Tetraodon nigroviridis reveals the early vertebrate proto-karyotype.</title>
        <authorList>
            <person name="Jaillon O."/>
            <person name="Aury J.-M."/>
            <person name="Brunet F."/>
            <person name="Petit J.-L."/>
            <person name="Stange-Thomann N."/>
            <person name="Mauceli E."/>
            <person name="Bouneau L."/>
            <person name="Fischer C."/>
            <person name="Ozouf-Costaz C."/>
            <person name="Bernot A."/>
            <person name="Nicaud S."/>
            <person name="Jaffe D."/>
            <person name="Fisher S."/>
            <person name="Lutfalla G."/>
            <person name="Dossat C."/>
            <person name="Segurens B."/>
            <person name="Dasilva C."/>
            <person name="Salanoubat M."/>
            <person name="Levy M."/>
            <person name="Boudet N."/>
            <person name="Castellano S."/>
            <person name="Anthouard V."/>
            <person name="Jubin C."/>
            <person name="Castelli V."/>
            <person name="Katinka M."/>
            <person name="Vacherie B."/>
            <person name="Biemont C."/>
            <person name="Skalli Z."/>
            <person name="Cattolico L."/>
            <person name="Poulain J."/>
            <person name="De Berardinis V."/>
            <person name="Cruaud C."/>
            <person name="Duprat S."/>
            <person name="Brottier P."/>
            <person name="Coutanceau J.-P."/>
            <person name="Gouzy J."/>
            <person name="Parra G."/>
            <person name="Lardier G."/>
            <person name="Chapple C."/>
            <person name="McKernan K.J."/>
            <person name="McEwan P."/>
            <person name="Bosak S."/>
            <person name="Kellis M."/>
            <person name="Volff J.-N."/>
            <person name="Guigo R."/>
            <person name="Zody M.C."/>
            <person name="Mesirov J."/>
            <person name="Lindblad-Toh K."/>
            <person name="Birren B."/>
            <person name="Nusbaum C."/>
            <person name="Kahn D."/>
            <person name="Robinson-Rechavi M."/>
            <person name="Laudet V."/>
            <person name="Schachter V."/>
            <person name="Quetier F."/>
            <person name="Saurin W."/>
            <person name="Scarpelli C."/>
            <person name="Wincker P."/>
            <person name="Lander E.S."/>
            <person name="Weissenbach J."/>
            <person name="Roest Crollius H."/>
        </authorList>
    </citation>
    <scope>NUCLEOTIDE SEQUENCE [LARGE SCALE GENOMIC DNA]</scope>
</reference>
<organism evidence="2">
    <name type="scientific">Tetraodon nigroviridis</name>
    <name type="common">Spotted green pufferfish</name>
    <name type="synonym">Chelonodon nigroviridis</name>
    <dbReference type="NCBI Taxonomy" id="99883"/>
    <lineage>
        <taxon>Eukaryota</taxon>
        <taxon>Metazoa</taxon>
        <taxon>Chordata</taxon>
        <taxon>Craniata</taxon>
        <taxon>Vertebrata</taxon>
        <taxon>Euteleostomi</taxon>
        <taxon>Actinopterygii</taxon>
        <taxon>Neopterygii</taxon>
        <taxon>Teleostei</taxon>
        <taxon>Neoteleostei</taxon>
        <taxon>Acanthomorphata</taxon>
        <taxon>Eupercaria</taxon>
        <taxon>Tetraodontiformes</taxon>
        <taxon>Tetradontoidea</taxon>
        <taxon>Tetraodontidae</taxon>
        <taxon>Tetraodon</taxon>
    </lineage>
</organism>
<dbReference type="InterPro" id="IPR028265">
    <property type="entry name" value="TTDN1/SICKLE"/>
</dbReference>
<keyword evidence="4" id="KW-1185">Reference proteome</keyword>
<evidence type="ECO:0000313" key="2">
    <source>
        <dbReference type="EMBL" id="CAF91712.1"/>
    </source>
</evidence>
<accession>Q4T5X0</accession>
<feature type="compositionally biased region" description="Low complexity" evidence="1">
    <location>
        <begin position="31"/>
        <end position="41"/>
    </location>
</feature>
<dbReference type="OMA" id="SMMQDPW"/>
<dbReference type="Proteomes" id="UP000007303">
    <property type="component" value="Unassembled WGS sequence"/>
</dbReference>
<dbReference type="AlphaFoldDB" id="Q4T5X0"/>
<reference evidence="2" key="2">
    <citation type="submission" date="2004-02" db="EMBL/GenBank/DDBJ databases">
        <authorList>
            <consortium name="Genoscope"/>
            <consortium name="Whitehead Institute Centre for Genome Research"/>
        </authorList>
    </citation>
    <scope>NUCLEOTIDE SEQUENCE</scope>
</reference>
<dbReference type="GeneTree" id="ENSGT00730000113898"/>
<feature type="compositionally biased region" description="Pro residues" evidence="1">
    <location>
        <begin position="1"/>
        <end position="12"/>
    </location>
</feature>
<protein>
    <submittedName>
        <fullName evidence="2">(spotted green pufferfish) hypothetical protein</fullName>
    </submittedName>
</protein>
<proteinExistence type="predicted"/>
<dbReference type="EMBL" id="CAAE01009059">
    <property type="protein sequence ID" value="CAF91712.1"/>
    <property type="molecule type" value="Genomic_DNA"/>
</dbReference>
<evidence type="ECO:0000313" key="3">
    <source>
        <dbReference type="Ensembl" id="ENSTNIP00000006647.1"/>
    </source>
</evidence>
<gene>
    <name evidence="2" type="ORF">GSTENG00006604001</name>
</gene>
<dbReference type="Pfam" id="PF15502">
    <property type="entry name" value="MPLKIP"/>
    <property type="match status" value="1"/>
</dbReference>
<evidence type="ECO:0000313" key="4">
    <source>
        <dbReference type="Proteomes" id="UP000007303"/>
    </source>
</evidence>
<dbReference type="Ensembl" id="ENSTNIT00000006798.1">
    <property type="protein sequence ID" value="ENSTNIP00000006647.1"/>
    <property type="gene ID" value="ENSTNIG00000004037.1"/>
</dbReference>
<feature type="region of interest" description="Disordered" evidence="1">
    <location>
        <begin position="1"/>
        <end position="62"/>
    </location>
</feature>
<sequence>MHRGAPRPPRGPGDPGDPARFPPPASCWAFPGPRSPRGGFPARPPGGPPGSLRGYRGFPPAGFAAPSRGCEGQMWRRSDRFQPGSPAPVRRFQVADCPVEKYFSASMLQDPWAGLQPVSGPRRP</sequence>
<evidence type="ECO:0000256" key="1">
    <source>
        <dbReference type="SAM" id="MobiDB-lite"/>
    </source>
</evidence>
<name>Q4T5X0_TETNG</name>
<dbReference type="OrthoDB" id="6086265at2759"/>
<dbReference type="HOGENOM" id="CLU_1906026_0_0_1"/>
<dbReference type="KEGG" id="tng:GSTEN00006604G001"/>
<reference evidence="3" key="3">
    <citation type="submission" date="2025-05" db="UniProtKB">
        <authorList>
            <consortium name="Ensembl"/>
        </authorList>
    </citation>
    <scope>IDENTIFICATION</scope>
</reference>